<comment type="similarity">
    <text evidence="1">Belongs to the helicase family.</text>
</comment>
<comment type="catalytic activity">
    <reaction evidence="1">
        <text>ATP + H2O = ADP + phosphate + H(+)</text>
        <dbReference type="Rhea" id="RHEA:13065"/>
        <dbReference type="ChEBI" id="CHEBI:15377"/>
        <dbReference type="ChEBI" id="CHEBI:15378"/>
        <dbReference type="ChEBI" id="CHEBI:30616"/>
        <dbReference type="ChEBI" id="CHEBI:43474"/>
        <dbReference type="ChEBI" id="CHEBI:456216"/>
        <dbReference type="EC" id="5.6.2.3"/>
    </reaction>
</comment>
<dbReference type="EMBL" id="JACTNZ010000008">
    <property type="protein sequence ID" value="KAG5535453.1"/>
    <property type="molecule type" value="Genomic_DNA"/>
</dbReference>
<gene>
    <name evidence="5" type="ORF">RHGRI_023277</name>
</gene>
<dbReference type="Gene3D" id="3.40.50.300">
    <property type="entry name" value="P-loop containing nucleotide triphosphate hydrolases"/>
    <property type="match status" value="1"/>
</dbReference>
<dbReference type="InterPro" id="IPR012340">
    <property type="entry name" value="NA-bd_OB-fold"/>
</dbReference>
<sequence>MTEDYISIQKFTRDRARQVLLQALNAELQSMGKNLYDFQLSHLLTSDSTTRVIPKEVQDEMNLSISEDDLRSPALLNPEQAIAYDEILDAVLNRKAKSFFIDGPGGTGKTFLYRALLAQVRSQHLIALATASSGVAASILPNGRTAHSRFQIPINADGKLCCSISKQSGLAALIKQAILIIWDEASMAKKETIEALDWLLRDLTEDDILFGGKVVVLGGDFRQVLPVIPKGTKIDCMNASLVRSYLWQSLIKFKLKENMRAKTDPAFSRYILQVGNGLEEENEVGEIKLPSSLILEPNTQLPPLEQLIQFVFPSFDLHRLDPLSLTTSAILTPKNQAVDEINEVMIGKFPGKEHTYLSFDETSDPTQQGLYIDFLNSVTPQGMPSHCLNLKKNSPILLLRNINPSQGLCNGTRLICKEFRSHLIVAQIAVGERKGATVFIPRIPLQPNDPQHYPVQFTRRQFPIRACFAMTINKAQGQTLATVGIYLPQPVFAHGQLYVTLSRATTAAKIRVQMAPNIKALKDITLASKNFTVQAIVVEKNIPRMSSSGTSLYQRIMLQDKEENRMQATVFGYDIKVFETSLKLYHTYSITNPTVRLTPEMFRFLENKNQLGINARTPVEEIEIDGLTMRTMKYNFTPITSLQQIKEANPRLDVLFVILNVGPRKFINNSYVVDVRITDQSLQPSVLSLWDHFSEYEAPAMANLPGSFPVVIGLRLKTSKYYGCTLATRNSSSFIFDVVLPEAITLQSWTIANTAKLRELATTEPEYLLMPKGPENPEDDAIKIANLPISVDKGQIALPVLHKLAELKECSITLKANMNSYAGINQLRFTVHSISIDNSTETTDRSEPLLALPPNTPNKRSKKGHNDSTASASTPTTETTEETNPTESSLPTQETPASPNQNK</sequence>
<dbReference type="GO" id="GO:0006310">
    <property type="term" value="P:DNA recombination"/>
    <property type="evidence" value="ECO:0007669"/>
    <property type="project" value="UniProtKB-KW"/>
</dbReference>
<feature type="domain" description="DNA helicase Pif1-like 2B" evidence="4">
    <location>
        <begin position="373"/>
        <end position="418"/>
    </location>
</feature>
<evidence type="ECO:0000313" key="6">
    <source>
        <dbReference type="Proteomes" id="UP000823749"/>
    </source>
</evidence>
<keyword evidence="1" id="KW-0234">DNA repair</keyword>
<dbReference type="Gene3D" id="2.40.50.140">
    <property type="entry name" value="Nucleic acid-binding proteins"/>
    <property type="match status" value="2"/>
</dbReference>
<dbReference type="PANTHER" id="PTHR10492">
    <property type="match status" value="1"/>
</dbReference>
<keyword evidence="1" id="KW-0233">DNA recombination</keyword>
<keyword evidence="1" id="KW-0347">Helicase</keyword>
<comment type="caution">
    <text evidence="5">The sequence shown here is derived from an EMBL/GenBank/DDBJ whole genome shotgun (WGS) entry which is preliminary data.</text>
</comment>
<proteinExistence type="inferred from homology"/>
<comment type="cofactor">
    <cofactor evidence="1">
        <name>Mg(2+)</name>
        <dbReference type="ChEBI" id="CHEBI:18420"/>
    </cofactor>
</comment>
<dbReference type="InterPro" id="IPR010285">
    <property type="entry name" value="DNA_helicase_pif1-like_DEAD"/>
</dbReference>
<accession>A0AAV6J6A5</accession>
<dbReference type="SUPFAM" id="SSF50249">
    <property type="entry name" value="Nucleic acid-binding proteins"/>
    <property type="match status" value="2"/>
</dbReference>
<evidence type="ECO:0000259" key="3">
    <source>
        <dbReference type="Pfam" id="PF05970"/>
    </source>
</evidence>
<keyword evidence="6" id="KW-1185">Reference proteome</keyword>
<keyword evidence="1" id="KW-0227">DNA damage</keyword>
<organism evidence="5 6">
    <name type="scientific">Rhododendron griersonianum</name>
    <dbReference type="NCBI Taxonomy" id="479676"/>
    <lineage>
        <taxon>Eukaryota</taxon>
        <taxon>Viridiplantae</taxon>
        <taxon>Streptophyta</taxon>
        <taxon>Embryophyta</taxon>
        <taxon>Tracheophyta</taxon>
        <taxon>Spermatophyta</taxon>
        <taxon>Magnoliopsida</taxon>
        <taxon>eudicotyledons</taxon>
        <taxon>Gunneridae</taxon>
        <taxon>Pentapetalae</taxon>
        <taxon>asterids</taxon>
        <taxon>Ericales</taxon>
        <taxon>Ericaceae</taxon>
        <taxon>Ericoideae</taxon>
        <taxon>Rhodoreae</taxon>
        <taxon>Rhododendron</taxon>
    </lineage>
</organism>
<feature type="region of interest" description="Disordered" evidence="2">
    <location>
        <begin position="839"/>
        <end position="903"/>
    </location>
</feature>
<evidence type="ECO:0000313" key="5">
    <source>
        <dbReference type="EMBL" id="KAG5535453.1"/>
    </source>
</evidence>
<dbReference type="AlphaFoldDB" id="A0AAV6J6A5"/>
<dbReference type="GO" id="GO:0000723">
    <property type="term" value="P:telomere maintenance"/>
    <property type="evidence" value="ECO:0007669"/>
    <property type="project" value="InterPro"/>
</dbReference>
<reference evidence="5" key="1">
    <citation type="submission" date="2020-08" db="EMBL/GenBank/DDBJ databases">
        <title>Plant Genome Project.</title>
        <authorList>
            <person name="Zhang R.-G."/>
        </authorList>
    </citation>
    <scope>NUCLEOTIDE SEQUENCE</scope>
    <source>
        <strain evidence="5">WSP0</strain>
        <tissue evidence="5">Leaf</tissue>
    </source>
</reference>
<keyword evidence="1" id="KW-0547">Nucleotide-binding</keyword>
<feature type="domain" description="DNA helicase Pif1-like DEAD-box helicase" evidence="3">
    <location>
        <begin position="76"/>
        <end position="281"/>
    </location>
</feature>
<feature type="compositionally biased region" description="Low complexity" evidence="2">
    <location>
        <begin position="868"/>
        <end position="892"/>
    </location>
</feature>
<name>A0AAV6J6A5_9ERIC</name>
<feature type="compositionally biased region" description="Polar residues" evidence="2">
    <location>
        <begin position="893"/>
        <end position="903"/>
    </location>
</feature>
<dbReference type="SUPFAM" id="SSF52540">
    <property type="entry name" value="P-loop containing nucleoside triphosphate hydrolases"/>
    <property type="match status" value="2"/>
</dbReference>
<evidence type="ECO:0000259" key="4">
    <source>
        <dbReference type="Pfam" id="PF21530"/>
    </source>
</evidence>
<dbReference type="GO" id="GO:0016787">
    <property type="term" value="F:hydrolase activity"/>
    <property type="evidence" value="ECO:0007669"/>
    <property type="project" value="UniProtKB-KW"/>
</dbReference>
<dbReference type="CDD" id="cd18809">
    <property type="entry name" value="SF1_C_RecD"/>
    <property type="match status" value="1"/>
</dbReference>
<dbReference type="Pfam" id="PF21530">
    <property type="entry name" value="Pif1_2B_dom"/>
    <property type="match status" value="1"/>
</dbReference>
<dbReference type="GO" id="GO:0006281">
    <property type="term" value="P:DNA repair"/>
    <property type="evidence" value="ECO:0007669"/>
    <property type="project" value="UniProtKB-KW"/>
</dbReference>
<dbReference type="InterPro" id="IPR049163">
    <property type="entry name" value="Pif1-like_2B_dom"/>
</dbReference>
<dbReference type="EC" id="5.6.2.3" evidence="1"/>
<evidence type="ECO:0000256" key="1">
    <source>
        <dbReference type="RuleBase" id="RU363044"/>
    </source>
</evidence>
<protein>
    <recommendedName>
        <fullName evidence="1">ATP-dependent DNA helicase</fullName>
        <ecNumber evidence="1">5.6.2.3</ecNumber>
    </recommendedName>
</protein>
<dbReference type="Pfam" id="PF05970">
    <property type="entry name" value="PIF1"/>
    <property type="match status" value="1"/>
</dbReference>
<evidence type="ECO:0000256" key="2">
    <source>
        <dbReference type="SAM" id="MobiDB-lite"/>
    </source>
</evidence>
<dbReference type="GO" id="GO:0043139">
    <property type="term" value="F:5'-3' DNA helicase activity"/>
    <property type="evidence" value="ECO:0007669"/>
    <property type="project" value="UniProtKB-EC"/>
</dbReference>
<keyword evidence="1" id="KW-0378">Hydrolase</keyword>
<dbReference type="Proteomes" id="UP000823749">
    <property type="component" value="Chromosome 8"/>
</dbReference>
<keyword evidence="1" id="KW-0067">ATP-binding</keyword>
<dbReference type="GO" id="GO:0005524">
    <property type="term" value="F:ATP binding"/>
    <property type="evidence" value="ECO:0007669"/>
    <property type="project" value="UniProtKB-KW"/>
</dbReference>
<dbReference type="InterPro" id="IPR027417">
    <property type="entry name" value="P-loop_NTPase"/>
</dbReference>
<dbReference type="PANTHER" id="PTHR10492:SF94">
    <property type="entry name" value="ATP-DEPENDENT DNA HELICASE"/>
    <property type="match status" value="1"/>
</dbReference>